<feature type="transmembrane region" description="Helical" evidence="3">
    <location>
        <begin position="126"/>
        <end position="147"/>
    </location>
</feature>
<organism evidence="4 5">
    <name type="scientific">Cafeteria roenbergensis</name>
    <name type="common">Marine flagellate</name>
    <dbReference type="NCBI Taxonomy" id="33653"/>
    <lineage>
        <taxon>Eukaryota</taxon>
        <taxon>Sar</taxon>
        <taxon>Stramenopiles</taxon>
        <taxon>Bigyra</taxon>
        <taxon>Opalozoa</taxon>
        <taxon>Bicosoecida</taxon>
        <taxon>Cafeteriaceae</taxon>
        <taxon>Cafeteria</taxon>
    </lineage>
</organism>
<comment type="caution">
    <text evidence="4">The sequence shown here is derived from an EMBL/GenBank/DDBJ whole genome shotgun (WGS) entry which is preliminary data.</text>
</comment>
<sequence length="1311" mass="135837">MGEAPGRKVRKHKAKGISLVGKIVFALPAFALAAAMLFHHTYQTKFYVDDVGMSPQLFALVNAVVRSMDLFAYPVTGWIVDNSFVLFPRCLRGRRRPFFILLSPLVAMLFFFLYSPPKLTPAGAAVYYGGISMIYNMMPLSLSYNALGAELSDSYDEPGEVFGWKHAAACFGMMAGVLTPGIMSIFEAEDHMLSFPAFALFTGVLIVVLFITLAIFTSSSVTEEEITGKALSLKEARAERHNRAWWFGSLGALREKPVRLPRHSPASSWCDCILLGSAGEASEEAETDEHMQQAAKLAITSGVAAPSAAMSARANGGTVAGVVGGAPALPLAHTAAGHGSSADTDGLRAGAGAGGVAGAGAGGAASRPGAGPASEALPAQVVRESVAHGGREGAEDGDEDEDEDFVDRLDDDGRSSLSSAGQRHPASTSSGAGATPGAGPTAVPAPQGVPDAATSAASAALGAEEAAAPPGHALGPPADEGAADNGAGDPSSGAPQVDHAFLAAGNRDWELEAALEVPEAVAAMNRIVVEIPRPGGPPVDVPDALAPEWRSQCVFIYTVEAGERKPVDLSLQPHLLPLRPGGPVGAAPPPALPIVPGVNWAMRNTLLIVLLVSLMALSLSRIVSASLFAFYCEYVLRTDHYEWWLGLVLALELFAAAVSTPYWLWLSAQGSSDQGSSGSDSSGSKDSWFRSVHRNLCLVCGQTIEDMDQRLVFVIGTALSIPVVVIATFTLDKGDVLGFAFVMLFTGLTEGGCEFLIAALVKTAIDYDTRFTGLRREAQHLTYISVVTHWIDIPASSLVLSFLSSAGYAANAAEQPPTVVFLLKIFTLFVPALFMAISLAFAAAFPVGRRQHHRLFGLASSGEVVDAVRAGSEHGDAPPHTAAPSGAGGPASTGAPPHDDDGEDSVDDGWCYNPDRHREDAGAAPAESERTGEHDSLMDQTAHSVLQRRAMHGNHRTGGGTPAGSAAPLPSSAEAAVPPADHLLSARAQLALARVGVLFLERDQVSNRLILPPEVRYAVSMGWLLDEFGLGLLEEVGEGIRVRDGIGARGGRGGGADGAADGAVTESASRDGGAGGGDAAAGGAAGAATEKPRDGATAGDEDEEGDRAACCAPDDSEAAEAEAAGLLRQRATLGPDTSAIDCGPDARRAGSGALADSDGDSDGEGGDGALRRGGGGGLPAGHSVASLSPRVSLCSRFCACRATLWCRELTHAAFWTVLLVVSCAIVGVLTALDYAPSLALSVLLIVGGAGLFAMYHCLRIQAAAHVSKLEFRQIRRYLRTRQVCDGVSLQLPYKASAYDGTHVTAGLEAAA</sequence>
<feature type="compositionally biased region" description="Gly residues" evidence="2">
    <location>
        <begin position="354"/>
        <end position="363"/>
    </location>
</feature>
<dbReference type="PANTHER" id="PTHR11328">
    <property type="entry name" value="MAJOR FACILITATOR SUPERFAMILY DOMAIN-CONTAINING PROTEIN"/>
    <property type="match status" value="1"/>
</dbReference>
<feature type="region of interest" description="Disordered" evidence="2">
    <location>
        <begin position="952"/>
        <end position="974"/>
    </location>
</feature>
<gene>
    <name evidence="4" type="ORF">FNF27_06733</name>
</gene>
<dbReference type="InterPro" id="IPR036259">
    <property type="entry name" value="MFS_trans_sf"/>
</dbReference>
<dbReference type="PANTHER" id="PTHR11328:SF24">
    <property type="entry name" value="MAJOR FACILITATOR SUPERFAMILY (MFS) PROFILE DOMAIN-CONTAINING PROTEIN"/>
    <property type="match status" value="1"/>
</dbReference>
<dbReference type="EMBL" id="VLTO01000063">
    <property type="protein sequence ID" value="KAA0170141.1"/>
    <property type="molecule type" value="Genomic_DNA"/>
</dbReference>
<dbReference type="SUPFAM" id="SSF103473">
    <property type="entry name" value="MFS general substrate transporter"/>
    <property type="match status" value="1"/>
</dbReference>
<feature type="transmembrane region" description="Helical" evidence="3">
    <location>
        <begin position="57"/>
        <end position="76"/>
    </location>
</feature>
<evidence type="ECO:0000256" key="3">
    <source>
        <dbReference type="SAM" id="Phobius"/>
    </source>
</evidence>
<feature type="compositionally biased region" description="Low complexity" evidence="2">
    <location>
        <begin position="963"/>
        <end position="974"/>
    </location>
</feature>
<feature type="compositionally biased region" description="Low complexity" evidence="2">
    <location>
        <begin position="415"/>
        <end position="490"/>
    </location>
</feature>
<dbReference type="GO" id="GO:0005886">
    <property type="term" value="C:plasma membrane"/>
    <property type="evidence" value="ECO:0007669"/>
    <property type="project" value="TreeGrafter"/>
</dbReference>
<dbReference type="Pfam" id="PF13347">
    <property type="entry name" value="MFS_2"/>
    <property type="match status" value="2"/>
</dbReference>
<proteinExistence type="inferred from homology"/>
<feature type="transmembrane region" description="Helical" evidence="3">
    <location>
        <begin position="821"/>
        <end position="845"/>
    </location>
</feature>
<feature type="compositionally biased region" description="Low complexity" evidence="2">
    <location>
        <begin position="364"/>
        <end position="374"/>
    </location>
</feature>
<feature type="transmembrane region" description="Helical" evidence="3">
    <location>
        <begin position="606"/>
        <end position="631"/>
    </location>
</feature>
<dbReference type="Gene3D" id="1.20.1250.20">
    <property type="entry name" value="MFS general substrate transporter like domains"/>
    <property type="match status" value="1"/>
</dbReference>
<feature type="compositionally biased region" description="Gly residues" evidence="2">
    <location>
        <begin position="1072"/>
        <end position="1085"/>
    </location>
</feature>
<dbReference type="Proteomes" id="UP000322899">
    <property type="component" value="Unassembled WGS sequence"/>
</dbReference>
<feature type="compositionally biased region" description="Basic and acidic residues" evidence="2">
    <location>
        <begin position="385"/>
        <end position="394"/>
    </location>
</feature>
<feature type="transmembrane region" description="Helical" evidence="3">
    <location>
        <begin position="1238"/>
        <end position="1258"/>
    </location>
</feature>
<comment type="similarity">
    <text evidence="1">Belongs to the major facilitator superfamily.</text>
</comment>
<protein>
    <submittedName>
        <fullName evidence="4">Uncharacterized protein</fullName>
    </submittedName>
</protein>
<evidence type="ECO:0000256" key="1">
    <source>
        <dbReference type="ARBA" id="ARBA00008335"/>
    </source>
</evidence>
<feature type="transmembrane region" description="Helical" evidence="3">
    <location>
        <begin position="97"/>
        <end position="114"/>
    </location>
</feature>
<evidence type="ECO:0000313" key="4">
    <source>
        <dbReference type="EMBL" id="KAA0170141.1"/>
    </source>
</evidence>
<feature type="transmembrane region" description="Helical" evidence="3">
    <location>
        <begin position="711"/>
        <end position="731"/>
    </location>
</feature>
<feature type="transmembrane region" description="Helical" evidence="3">
    <location>
        <begin position="737"/>
        <end position="761"/>
    </location>
</feature>
<keyword evidence="3" id="KW-0812">Transmembrane</keyword>
<feature type="transmembrane region" description="Helical" evidence="3">
    <location>
        <begin position="17"/>
        <end position="37"/>
    </location>
</feature>
<feature type="region of interest" description="Disordered" evidence="2">
    <location>
        <begin position="871"/>
        <end position="937"/>
    </location>
</feature>
<feature type="transmembrane region" description="Helical" evidence="3">
    <location>
        <begin position="1212"/>
        <end position="1232"/>
    </location>
</feature>
<accession>A0A5A8E2N0</accession>
<dbReference type="GO" id="GO:0015293">
    <property type="term" value="F:symporter activity"/>
    <property type="evidence" value="ECO:0007669"/>
    <property type="project" value="InterPro"/>
</dbReference>
<name>A0A5A8E2N0_CAFRO</name>
<dbReference type="InterPro" id="IPR039672">
    <property type="entry name" value="MFS_2"/>
</dbReference>
<evidence type="ECO:0000256" key="2">
    <source>
        <dbReference type="SAM" id="MobiDB-lite"/>
    </source>
</evidence>
<feature type="compositionally biased region" description="Basic and acidic residues" evidence="2">
    <location>
        <begin position="914"/>
        <end position="937"/>
    </location>
</feature>
<keyword evidence="3" id="KW-0472">Membrane</keyword>
<reference evidence="4 5" key="1">
    <citation type="submission" date="2019-07" db="EMBL/GenBank/DDBJ databases">
        <title>Genomes of Cafeteria roenbergensis.</title>
        <authorList>
            <person name="Fischer M.G."/>
            <person name="Hackl T."/>
            <person name="Roman M."/>
        </authorList>
    </citation>
    <scope>NUCLEOTIDE SEQUENCE [LARGE SCALE GENOMIC DNA]</scope>
    <source>
        <strain evidence="4 5">E4-10P</strain>
    </source>
</reference>
<feature type="transmembrane region" description="Helical" evidence="3">
    <location>
        <begin position="192"/>
        <end position="216"/>
    </location>
</feature>
<feature type="compositionally biased region" description="Gly residues" evidence="2">
    <location>
        <begin position="1047"/>
        <end position="1057"/>
    </location>
</feature>
<feature type="transmembrane region" description="Helical" evidence="3">
    <location>
        <begin position="167"/>
        <end position="186"/>
    </location>
</feature>
<feature type="transmembrane region" description="Helical" evidence="3">
    <location>
        <begin position="781"/>
        <end position="809"/>
    </location>
</feature>
<feature type="transmembrane region" description="Helical" evidence="3">
    <location>
        <begin position="643"/>
        <end position="665"/>
    </location>
</feature>
<keyword evidence="3" id="KW-1133">Transmembrane helix</keyword>
<feature type="region of interest" description="Disordered" evidence="2">
    <location>
        <begin position="354"/>
        <end position="497"/>
    </location>
</feature>
<dbReference type="GO" id="GO:0008643">
    <property type="term" value="P:carbohydrate transport"/>
    <property type="evidence" value="ECO:0007669"/>
    <property type="project" value="InterPro"/>
</dbReference>
<feature type="region of interest" description="Disordered" evidence="2">
    <location>
        <begin position="1135"/>
        <end position="1174"/>
    </location>
</feature>
<feature type="compositionally biased region" description="Acidic residues" evidence="2">
    <location>
        <begin position="395"/>
        <end position="405"/>
    </location>
</feature>
<evidence type="ECO:0000313" key="5">
    <source>
        <dbReference type="Proteomes" id="UP000322899"/>
    </source>
</evidence>
<feature type="region of interest" description="Disordered" evidence="2">
    <location>
        <begin position="1046"/>
        <end position="1109"/>
    </location>
</feature>